<name>A0A943UXL2_9ACTN</name>
<keyword evidence="1" id="KW-0812">Transmembrane</keyword>
<evidence type="ECO:0000313" key="2">
    <source>
        <dbReference type="EMBL" id="MBS6940959.1"/>
    </source>
</evidence>
<feature type="transmembrane region" description="Helical" evidence="1">
    <location>
        <begin position="15"/>
        <end position="35"/>
    </location>
</feature>
<dbReference type="AlphaFoldDB" id="A0A943UXL2"/>
<reference evidence="2" key="1">
    <citation type="submission" date="2021-02" db="EMBL/GenBank/DDBJ databases">
        <title>Infant gut strain persistence is associated with maternal origin, phylogeny, and functional potential including surface adhesion and iron acquisition.</title>
        <authorList>
            <person name="Lou Y.C."/>
        </authorList>
    </citation>
    <scope>NUCLEOTIDE SEQUENCE</scope>
    <source>
        <strain evidence="2">L2_039_000G1_dasL2_039_000G1_concoct_11</strain>
    </source>
</reference>
<dbReference type="EMBL" id="JAGZSV010000091">
    <property type="protein sequence ID" value="MBS6940959.1"/>
    <property type="molecule type" value="Genomic_DNA"/>
</dbReference>
<gene>
    <name evidence="2" type="primary">kdpF</name>
    <name evidence="2" type="ORF">KH142_05685</name>
</gene>
<evidence type="ECO:0000313" key="3">
    <source>
        <dbReference type="Proteomes" id="UP000727506"/>
    </source>
</evidence>
<dbReference type="GO" id="GO:0008556">
    <property type="term" value="F:P-type potassium transmembrane transporter activity"/>
    <property type="evidence" value="ECO:0007669"/>
    <property type="project" value="InterPro"/>
</dbReference>
<sequence>MPEAGRPERVRRSEAMIILGVVVVFLGGYLVYALVHPENF</sequence>
<accession>A0A943UXL2</accession>
<evidence type="ECO:0000256" key="1">
    <source>
        <dbReference type="SAM" id="Phobius"/>
    </source>
</evidence>
<keyword evidence="1" id="KW-1133">Transmembrane helix</keyword>
<organism evidence="2 3">
    <name type="scientific">Slackia piriformis</name>
    <dbReference type="NCBI Taxonomy" id="626934"/>
    <lineage>
        <taxon>Bacteria</taxon>
        <taxon>Bacillati</taxon>
        <taxon>Actinomycetota</taxon>
        <taxon>Coriobacteriia</taxon>
        <taxon>Eggerthellales</taxon>
        <taxon>Eggerthellaceae</taxon>
        <taxon>Slackia</taxon>
    </lineage>
</organism>
<protein>
    <submittedName>
        <fullName evidence="2">K(+)-transporting ATPase subunit F</fullName>
    </submittedName>
</protein>
<keyword evidence="1" id="KW-0472">Membrane</keyword>
<dbReference type="InterPro" id="IPR011726">
    <property type="entry name" value="KdpF"/>
</dbReference>
<dbReference type="NCBIfam" id="TIGR02115">
    <property type="entry name" value="potass_kdpF"/>
    <property type="match status" value="1"/>
</dbReference>
<proteinExistence type="predicted"/>
<comment type="caution">
    <text evidence="2">The sequence shown here is derived from an EMBL/GenBank/DDBJ whole genome shotgun (WGS) entry which is preliminary data.</text>
</comment>
<dbReference type="Pfam" id="PF09604">
    <property type="entry name" value="Potass_KdpF"/>
    <property type="match status" value="1"/>
</dbReference>
<dbReference type="Proteomes" id="UP000727506">
    <property type="component" value="Unassembled WGS sequence"/>
</dbReference>
<dbReference type="GO" id="GO:0005886">
    <property type="term" value="C:plasma membrane"/>
    <property type="evidence" value="ECO:0007669"/>
    <property type="project" value="InterPro"/>
</dbReference>